<keyword evidence="3" id="KW-1185">Reference proteome</keyword>
<sequence length="481" mass="53588">MATDRPRTLGELRRSGHRLESVKDEMRRNLVRKLQSGEPLFPDILGYEDTVVPQIQNAILSRHDILFLGLRGQAKTRMLRQLVHLLDDATPIVEGSEIHDHPYHPISAYARQLVAEKGDETPVAWIGPDQRYNEKLATPDVTIADLIGEVDMIKHAEGRYLSSEATMHYGLIPRTNRGIFCINELPDLAPKIQVGLFNVLEERDIQIRGYPIRLELDLCLVFSANPEDYTNRGRIVTPLKDRIGSVVRTHYPLTREIGMAVNDQNAWLDRADGEAEDGTELVVPAYVKEVVEEVSRLARSSPHVNQQSGVSVRMSIANLENVVSNAERRALLNREPAIVPRVGDLASALASSRGKLELTMNEEDGHEDKLIQRIFDEAVKNVFTLHFDAREFRPIVQYFESGQTVETGDMLPSKAILDRVAKAPGLRKRAEEAAAELAPHAKSPDAKLAAAASAAEFILEGLHVHNKLNKASKGGGTSYQR</sequence>
<protein>
    <submittedName>
        <fullName evidence="2">Sigma 54-interacting transcriptional regulator</fullName>
    </submittedName>
</protein>
<gene>
    <name evidence="2" type="ORF">PZE19_11020</name>
</gene>
<dbReference type="RefSeq" id="WP_277860665.1">
    <property type="nucleotide sequence ID" value="NZ_JARRAG010000002.1"/>
</dbReference>
<dbReference type="InterPro" id="IPR002078">
    <property type="entry name" value="Sigma_54_int"/>
</dbReference>
<name>A0ABT6F9W9_9BACT</name>
<reference evidence="2 3" key="1">
    <citation type="submission" date="2023-03" db="EMBL/GenBank/DDBJ databases">
        <title>Paludisphaera mucosa sp. nov. a novel planctomycete from northern fen.</title>
        <authorList>
            <person name="Ivanova A."/>
        </authorList>
    </citation>
    <scope>NUCLEOTIDE SEQUENCE [LARGE SCALE GENOMIC DNA]</scope>
    <source>
        <strain evidence="2 3">Pla2</strain>
    </source>
</reference>
<accession>A0ABT6F9W9</accession>
<evidence type="ECO:0000313" key="3">
    <source>
        <dbReference type="Proteomes" id="UP001216907"/>
    </source>
</evidence>
<dbReference type="Pfam" id="PF00158">
    <property type="entry name" value="Sigma54_activat"/>
    <property type="match status" value="1"/>
</dbReference>
<evidence type="ECO:0000259" key="1">
    <source>
        <dbReference type="Pfam" id="PF00158"/>
    </source>
</evidence>
<organism evidence="2 3">
    <name type="scientific">Paludisphaera mucosa</name>
    <dbReference type="NCBI Taxonomy" id="3030827"/>
    <lineage>
        <taxon>Bacteria</taxon>
        <taxon>Pseudomonadati</taxon>
        <taxon>Planctomycetota</taxon>
        <taxon>Planctomycetia</taxon>
        <taxon>Isosphaerales</taxon>
        <taxon>Isosphaeraceae</taxon>
        <taxon>Paludisphaera</taxon>
    </lineage>
</organism>
<dbReference type="SUPFAM" id="SSF52540">
    <property type="entry name" value="P-loop containing nucleoside triphosphate hydrolases"/>
    <property type="match status" value="1"/>
</dbReference>
<comment type="caution">
    <text evidence="2">The sequence shown here is derived from an EMBL/GenBank/DDBJ whole genome shotgun (WGS) entry which is preliminary data.</text>
</comment>
<dbReference type="Proteomes" id="UP001216907">
    <property type="component" value="Unassembled WGS sequence"/>
</dbReference>
<dbReference type="PANTHER" id="PTHR30267:SF2">
    <property type="entry name" value="PROTEIN PRKA"/>
    <property type="match status" value="1"/>
</dbReference>
<dbReference type="InterPro" id="IPR027417">
    <property type="entry name" value="P-loop_NTPase"/>
</dbReference>
<evidence type="ECO:0000313" key="2">
    <source>
        <dbReference type="EMBL" id="MDG3004307.1"/>
    </source>
</evidence>
<dbReference type="EMBL" id="JARRAG010000002">
    <property type="protein sequence ID" value="MDG3004307.1"/>
    <property type="molecule type" value="Genomic_DNA"/>
</dbReference>
<dbReference type="Gene3D" id="3.40.50.300">
    <property type="entry name" value="P-loop containing nucleotide triphosphate hydrolases"/>
    <property type="match status" value="1"/>
</dbReference>
<feature type="domain" description="Sigma-54 factor interaction" evidence="1">
    <location>
        <begin position="151"/>
        <end position="225"/>
    </location>
</feature>
<dbReference type="PANTHER" id="PTHR30267">
    <property type="entry name" value="PROTEIN KINASE PRKA"/>
    <property type="match status" value="1"/>
</dbReference>
<proteinExistence type="predicted"/>